<evidence type="ECO:0000313" key="1">
    <source>
        <dbReference type="EMBL" id="CAK0886315.1"/>
    </source>
</evidence>
<keyword evidence="2" id="KW-1185">Reference proteome</keyword>
<reference evidence="1" key="1">
    <citation type="submission" date="2023-10" db="EMBL/GenBank/DDBJ databases">
        <authorList>
            <person name="Chen Y."/>
            <person name="Shah S."/>
            <person name="Dougan E. K."/>
            <person name="Thang M."/>
            <person name="Chan C."/>
        </authorList>
    </citation>
    <scope>NUCLEOTIDE SEQUENCE [LARGE SCALE GENOMIC DNA]</scope>
</reference>
<organism evidence="1 2">
    <name type="scientific">Prorocentrum cordatum</name>
    <dbReference type="NCBI Taxonomy" id="2364126"/>
    <lineage>
        <taxon>Eukaryota</taxon>
        <taxon>Sar</taxon>
        <taxon>Alveolata</taxon>
        <taxon>Dinophyceae</taxon>
        <taxon>Prorocentrales</taxon>
        <taxon>Prorocentraceae</taxon>
        <taxon>Prorocentrum</taxon>
    </lineage>
</organism>
<comment type="caution">
    <text evidence="1">The sequence shown here is derived from an EMBL/GenBank/DDBJ whole genome shotgun (WGS) entry which is preliminary data.</text>
</comment>
<name>A0ABN9WLH0_9DINO</name>
<proteinExistence type="predicted"/>
<protein>
    <submittedName>
        <fullName evidence="1">Uncharacterized protein</fullName>
    </submittedName>
</protein>
<accession>A0ABN9WLH0</accession>
<gene>
    <name evidence="1" type="ORF">PCOR1329_LOCUS67700</name>
</gene>
<sequence length="182" mass="19295">MTCAMADVRPMAKKADARGSPLVTVGLSFQFGPTGQIQQRKGALVFKASASLQNVLEAISGHDGERSLWPRQFADSRGHPMVACFFSCDFNDGEWLPRPSGSQLSKLAGHAGRVQLLLQLCHRADAAAMGALPYFDISWALIVAVAAEGDHGGGGAALLEHPAPSCRPLWGATAELTRLLSE</sequence>
<evidence type="ECO:0000313" key="2">
    <source>
        <dbReference type="Proteomes" id="UP001189429"/>
    </source>
</evidence>
<dbReference type="EMBL" id="CAUYUJ010018787">
    <property type="protein sequence ID" value="CAK0886315.1"/>
    <property type="molecule type" value="Genomic_DNA"/>
</dbReference>
<dbReference type="Proteomes" id="UP001189429">
    <property type="component" value="Unassembled WGS sequence"/>
</dbReference>
<feature type="non-terminal residue" evidence="1">
    <location>
        <position position="182"/>
    </location>
</feature>